<accession>A0A2P6CBN6</accession>
<comment type="caution">
    <text evidence="1">The sequence shown here is derived from an EMBL/GenBank/DDBJ whole genome shotgun (WGS) entry which is preliminary data.</text>
</comment>
<proteinExistence type="predicted"/>
<evidence type="ECO:0000313" key="1">
    <source>
        <dbReference type="EMBL" id="PQJ72322.1"/>
    </source>
</evidence>
<sequence length="75" mass="8673">MKKLILSLILFTFLTAFQTKEKDVFICTTKSSKTYHLKKDCIGLKKCKSEIKKITKSKAERVGRGWCKLESKKTN</sequence>
<name>A0A2P6CBN6_9FLAO</name>
<dbReference type="AlphaFoldDB" id="A0A2P6CBN6"/>
<protein>
    <submittedName>
        <fullName evidence="1">Uncharacterized protein</fullName>
    </submittedName>
</protein>
<reference evidence="1 2" key="1">
    <citation type="submission" date="2016-12" db="EMBL/GenBank/DDBJ databases">
        <title>Trade-off between light-utilization and light-protection in marine flavobacteria.</title>
        <authorList>
            <person name="Kumagai Y."/>
            <person name="Yoshizawa S."/>
            <person name="Kogure K."/>
            <person name="Iwasaki W."/>
        </authorList>
    </citation>
    <scope>NUCLEOTIDE SEQUENCE [LARGE SCALE GENOMIC DNA]</scope>
    <source>
        <strain evidence="1 2">KCTC 12100</strain>
    </source>
</reference>
<keyword evidence="2" id="KW-1185">Reference proteome</keyword>
<organism evidence="1 2">
    <name type="scientific">Polaribacter butkevichii</name>
    <dbReference type="NCBI Taxonomy" id="218490"/>
    <lineage>
        <taxon>Bacteria</taxon>
        <taxon>Pseudomonadati</taxon>
        <taxon>Bacteroidota</taxon>
        <taxon>Flavobacteriia</taxon>
        <taxon>Flavobacteriales</taxon>
        <taxon>Flavobacteriaceae</taxon>
    </lineage>
</organism>
<dbReference type="RefSeq" id="WP_105047985.1">
    <property type="nucleotide sequence ID" value="NZ_CP150661.1"/>
</dbReference>
<dbReference type="Proteomes" id="UP000247345">
    <property type="component" value="Unassembled WGS sequence"/>
</dbReference>
<dbReference type="EMBL" id="MSCK01000001">
    <property type="protein sequence ID" value="PQJ72322.1"/>
    <property type="molecule type" value="Genomic_DNA"/>
</dbReference>
<evidence type="ECO:0000313" key="2">
    <source>
        <dbReference type="Proteomes" id="UP000247345"/>
    </source>
</evidence>
<gene>
    <name evidence="1" type="ORF">BTO14_03245</name>
</gene>